<dbReference type="AlphaFoldDB" id="A0A0B3TV32"/>
<reference evidence="6 7" key="4">
    <citation type="submission" date="2017-10" db="EMBL/GenBank/DDBJ databases">
        <authorList>
            <person name="Regsiter A."/>
            <person name="William W."/>
        </authorList>
    </citation>
    <scope>NUCLEOTIDE SEQUENCE [LARGE SCALE GENOMIC DNA]</scope>
    <source>
        <strain evidence="2 7">CFBP6984</strain>
        <strain evidence="4 8">CFBP6991</strain>
        <strain evidence="3 6">CFBP7430</strain>
    </source>
</reference>
<evidence type="ECO:0000313" key="1">
    <source>
        <dbReference type="EMBL" id="KHS35389.1"/>
    </source>
</evidence>
<comment type="caution">
    <text evidence="4">The sequence shown here is derived from an EMBL/GenBank/DDBJ whole genome shotgun (WGS) entry which is preliminary data.</text>
</comment>
<proteinExistence type="predicted"/>
<dbReference type="Proteomes" id="UP000234345">
    <property type="component" value="Unassembled WGS sequence"/>
</dbReference>
<evidence type="ECO:0000313" key="5">
    <source>
        <dbReference type="Proteomes" id="UP000031180"/>
    </source>
</evidence>
<dbReference type="RefSeq" id="WP_003489901.1">
    <property type="nucleotide sequence ID" value="NZ_CP012048.1"/>
</dbReference>
<dbReference type="Proteomes" id="UP000234181">
    <property type="component" value="Unassembled WGS sequence"/>
</dbReference>
<dbReference type="EMBL" id="OCZC01000062">
    <property type="protein sequence ID" value="SOO24482.1"/>
    <property type="molecule type" value="Genomic_DNA"/>
</dbReference>
<accession>A0A0B3TV32</accession>
<reference evidence="1" key="1">
    <citation type="journal article" date="2015" name="Front. Microbiol.">
        <title>Genome sequencing reveals a new lineage associated with lablab bean and genetic exchange between pv. and subsp.</title>
        <authorList>
            <person name="Aritua V."/>
            <person name="Harrison J."/>
            <person name="Sapp M."/>
            <person name="Buruchara R."/>
            <person name="Smith J."/>
            <person name="Studholme D.J."/>
        </authorList>
    </citation>
    <scope>NUCLEOTIDE SEQUENCE</scope>
    <source>
        <strain evidence="1">NCPPB 1138</strain>
    </source>
</reference>
<dbReference type="Gene3D" id="3.10.20.850">
    <property type="entry name" value="Protein of unknown function DUF3861"/>
    <property type="match status" value="1"/>
</dbReference>
<dbReference type="Proteomes" id="UP000234166">
    <property type="component" value="Unassembled WGS sequence"/>
</dbReference>
<sequence length="113" mass="12880">MVSTAQNDATHMSRKRYRITVTPIENDGRPCDDRCTIEFEQRSRADWMRLLEELHLRRDLSSDECAALTVGSQLLEDLAARPRAQPSDALDALRPKLQLLLERLQRVHPATGA</sequence>
<evidence type="ECO:0000313" key="6">
    <source>
        <dbReference type="Proteomes" id="UP000234166"/>
    </source>
</evidence>
<dbReference type="GeneID" id="97511206"/>
<dbReference type="EMBL" id="JWTI02000150">
    <property type="protein sequence ID" value="KHS35389.1"/>
    <property type="molecule type" value="Genomic_DNA"/>
</dbReference>
<evidence type="ECO:0000313" key="2">
    <source>
        <dbReference type="EMBL" id="SON89800.1"/>
    </source>
</evidence>
<dbReference type="EMBL" id="OCYT01000159">
    <property type="protein sequence ID" value="SON89800.1"/>
    <property type="molecule type" value="Genomic_DNA"/>
</dbReference>
<protein>
    <recommendedName>
        <fullName evidence="9">DUF3861 domain-containing protein</fullName>
    </recommendedName>
</protein>
<reference evidence="5" key="2">
    <citation type="submission" date="2015-04" db="EMBL/GenBank/DDBJ databases">
        <title>Genome sequencing of pathogens of bean.</title>
        <authorList>
            <person name="Harrison J.W."/>
            <person name="Aritua V."/>
            <person name="Sapp M."/>
            <person name="Smith J."/>
            <person name="Studholme D.J."/>
        </authorList>
    </citation>
    <scope>NUCLEOTIDE SEQUENCE [LARGE SCALE GENOMIC DNA]</scope>
    <source>
        <strain evidence="5">NCPPB 1138</strain>
    </source>
</reference>
<dbReference type="InterPro" id="IPR038194">
    <property type="entry name" value="DUF3861_sf"/>
</dbReference>
<dbReference type="Pfam" id="PF12977">
    <property type="entry name" value="DUF3861"/>
    <property type="match status" value="1"/>
</dbReference>
<keyword evidence="7" id="KW-1185">Reference proteome</keyword>
<reference evidence="1" key="3">
    <citation type="submission" date="2015-04" db="EMBL/GenBank/DDBJ databases">
        <authorList>
            <person name="Harrison J.W."/>
            <person name="Aritua V."/>
            <person name="Sapp M."/>
            <person name="Smith J."/>
            <person name="Studholme D.J."/>
        </authorList>
    </citation>
    <scope>NUCLEOTIDE SEQUENCE</scope>
    <source>
        <strain evidence="1">NCPPB 1138</strain>
    </source>
</reference>
<dbReference type="eggNOG" id="ENOG5030DZE">
    <property type="taxonomic scope" value="Bacteria"/>
</dbReference>
<organism evidence="4 8">
    <name type="scientific">Xanthomonas campestris pv. phaseoli</name>
    <dbReference type="NCBI Taxonomy" id="317013"/>
    <lineage>
        <taxon>Bacteria</taxon>
        <taxon>Pseudomonadati</taxon>
        <taxon>Pseudomonadota</taxon>
        <taxon>Gammaproteobacteria</taxon>
        <taxon>Lysobacterales</taxon>
        <taxon>Lysobacteraceae</taxon>
        <taxon>Xanthomonas</taxon>
    </lineage>
</organism>
<dbReference type="InterPro" id="IPR024476">
    <property type="entry name" value="DUF3861"/>
</dbReference>
<evidence type="ECO:0000313" key="7">
    <source>
        <dbReference type="Proteomes" id="UP000234181"/>
    </source>
</evidence>
<gene>
    <name evidence="1" type="ORF">RN20_16815</name>
    <name evidence="2" type="ORF">XAP6984_980018</name>
    <name evidence="3" type="ORF">XAP7430_970018</name>
    <name evidence="4" type="ORF">XFF6991_360095</name>
</gene>
<evidence type="ECO:0000313" key="3">
    <source>
        <dbReference type="EMBL" id="SON93006.1"/>
    </source>
</evidence>
<dbReference type="Proteomes" id="UP000031180">
    <property type="component" value="Unassembled WGS sequence"/>
</dbReference>
<evidence type="ECO:0000313" key="8">
    <source>
        <dbReference type="Proteomes" id="UP000234345"/>
    </source>
</evidence>
<evidence type="ECO:0008006" key="9">
    <source>
        <dbReference type="Google" id="ProtNLM"/>
    </source>
</evidence>
<dbReference type="EMBL" id="OCYS01000157">
    <property type="protein sequence ID" value="SON93006.1"/>
    <property type="molecule type" value="Genomic_DNA"/>
</dbReference>
<name>A0A0B3TV32_XANCH</name>
<evidence type="ECO:0000313" key="4">
    <source>
        <dbReference type="EMBL" id="SOO24482.1"/>
    </source>
</evidence>